<keyword evidence="3" id="KW-1185">Reference proteome</keyword>
<accession>A0AAV1SBM1</accession>
<evidence type="ECO:0000256" key="1">
    <source>
        <dbReference type="SAM" id="MobiDB-lite"/>
    </source>
</evidence>
<feature type="compositionally biased region" description="Basic and acidic residues" evidence="1">
    <location>
        <begin position="39"/>
        <end position="54"/>
    </location>
</feature>
<organism evidence="2 3">
    <name type="scientific">Dovyalis caffra</name>
    <dbReference type="NCBI Taxonomy" id="77055"/>
    <lineage>
        <taxon>Eukaryota</taxon>
        <taxon>Viridiplantae</taxon>
        <taxon>Streptophyta</taxon>
        <taxon>Embryophyta</taxon>
        <taxon>Tracheophyta</taxon>
        <taxon>Spermatophyta</taxon>
        <taxon>Magnoliopsida</taxon>
        <taxon>eudicotyledons</taxon>
        <taxon>Gunneridae</taxon>
        <taxon>Pentapetalae</taxon>
        <taxon>rosids</taxon>
        <taxon>fabids</taxon>
        <taxon>Malpighiales</taxon>
        <taxon>Salicaceae</taxon>
        <taxon>Flacourtieae</taxon>
        <taxon>Dovyalis</taxon>
    </lineage>
</organism>
<dbReference type="EMBL" id="CAWUPB010001173">
    <property type="protein sequence ID" value="CAK7347817.1"/>
    <property type="molecule type" value="Genomic_DNA"/>
</dbReference>
<comment type="caution">
    <text evidence="2">The sequence shown here is derived from an EMBL/GenBank/DDBJ whole genome shotgun (WGS) entry which is preliminary data.</text>
</comment>
<reference evidence="2 3" key="1">
    <citation type="submission" date="2024-01" db="EMBL/GenBank/DDBJ databases">
        <authorList>
            <person name="Waweru B."/>
        </authorList>
    </citation>
    <scope>NUCLEOTIDE SEQUENCE [LARGE SCALE GENOMIC DNA]</scope>
</reference>
<proteinExistence type="predicted"/>
<evidence type="ECO:0000313" key="2">
    <source>
        <dbReference type="EMBL" id="CAK7347817.1"/>
    </source>
</evidence>
<evidence type="ECO:0000313" key="3">
    <source>
        <dbReference type="Proteomes" id="UP001314170"/>
    </source>
</evidence>
<dbReference type="Proteomes" id="UP001314170">
    <property type="component" value="Unassembled WGS sequence"/>
</dbReference>
<dbReference type="AlphaFoldDB" id="A0AAV1SBM1"/>
<gene>
    <name evidence="2" type="ORF">DCAF_LOCUS20506</name>
</gene>
<name>A0AAV1SBM1_9ROSI</name>
<sequence>MAAINLDWTLTIQRNGPSFADEVSSKKQHQGESSQVTQTRKERVGYPCYDRPKE</sequence>
<protein>
    <submittedName>
        <fullName evidence="2">Uncharacterized protein</fullName>
    </submittedName>
</protein>
<feature type="region of interest" description="Disordered" evidence="1">
    <location>
        <begin position="19"/>
        <end position="54"/>
    </location>
</feature>